<dbReference type="AlphaFoldDB" id="A0A1F7VA10"/>
<gene>
    <name evidence="2" type="ORF">A3I40_03730</name>
</gene>
<comment type="caution">
    <text evidence="2">The sequence shown here is derived from an EMBL/GenBank/DDBJ whole genome shotgun (WGS) entry which is preliminary data.</text>
</comment>
<evidence type="ECO:0000256" key="1">
    <source>
        <dbReference type="SAM" id="Phobius"/>
    </source>
</evidence>
<dbReference type="STRING" id="1802407.A3I40_03730"/>
<keyword evidence="1" id="KW-0812">Transmembrane</keyword>
<keyword evidence="1" id="KW-1133">Transmembrane helix</keyword>
<evidence type="ECO:0000313" key="2">
    <source>
        <dbReference type="EMBL" id="OGL87301.1"/>
    </source>
</evidence>
<accession>A0A1F7VA10</accession>
<protein>
    <submittedName>
        <fullName evidence="2">Uncharacterized protein</fullName>
    </submittedName>
</protein>
<reference evidence="2 3" key="1">
    <citation type="journal article" date="2016" name="Nat. Commun.">
        <title>Thousands of microbial genomes shed light on interconnected biogeochemical processes in an aquifer system.</title>
        <authorList>
            <person name="Anantharaman K."/>
            <person name="Brown C.T."/>
            <person name="Hug L.A."/>
            <person name="Sharon I."/>
            <person name="Castelle C.J."/>
            <person name="Probst A.J."/>
            <person name="Thomas B.C."/>
            <person name="Singh A."/>
            <person name="Wilkins M.J."/>
            <person name="Karaoz U."/>
            <person name="Brodie E.L."/>
            <person name="Williams K.H."/>
            <person name="Hubbard S.S."/>
            <person name="Banfield J.F."/>
        </authorList>
    </citation>
    <scope>NUCLEOTIDE SEQUENCE [LARGE SCALE GENOMIC DNA]</scope>
</reference>
<sequence length="91" mass="10744">MPEEIKGWNWGAAGLTWIWGVYHGVWISLLFFIPLVNIVMVIMLGIKGNEWAWRAQKWESVEKFIVSQRKWRPWGMAFVALMILLQIPFLL</sequence>
<organism evidence="2 3">
    <name type="scientific">Candidatus Uhrbacteria bacterium RIFCSPLOWO2_02_FULL_48_12</name>
    <dbReference type="NCBI Taxonomy" id="1802407"/>
    <lineage>
        <taxon>Bacteria</taxon>
        <taxon>Candidatus Uhriibacteriota</taxon>
    </lineage>
</organism>
<name>A0A1F7VA10_9BACT</name>
<evidence type="ECO:0000313" key="3">
    <source>
        <dbReference type="Proteomes" id="UP000178723"/>
    </source>
</evidence>
<proteinExistence type="predicted"/>
<feature type="transmembrane region" description="Helical" evidence="1">
    <location>
        <begin position="73"/>
        <end position="90"/>
    </location>
</feature>
<feature type="transmembrane region" description="Helical" evidence="1">
    <location>
        <begin position="25"/>
        <end position="46"/>
    </location>
</feature>
<dbReference type="Proteomes" id="UP000178723">
    <property type="component" value="Unassembled WGS sequence"/>
</dbReference>
<dbReference type="EMBL" id="MGEP01000022">
    <property type="protein sequence ID" value="OGL87301.1"/>
    <property type="molecule type" value="Genomic_DNA"/>
</dbReference>
<keyword evidence="1" id="KW-0472">Membrane</keyword>